<evidence type="ECO:0000313" key="3">
    <source>
        <dbReference type="EMBL" id="MCW3789365.1"/>
    </source>
</evidence>
<keyword evidence="4" id="KW-1185">Reference proteome</keyword>
<dbReference type="PROSITE" id="PS51898">
    <property type="entry name" value="TYR_RECOMBINASE"/>
    <property type="match status" value="1"/>
</dbReference>
<dbReference type="InterPro" id="IPR002104">
    <property type="entry name" value="Integrase_catalytic"/>
</dbReference>
<accession>A0AAE3M9L8</accession>
<proteinExistence type="predicted"/>
<dbReference type="InterPro" id="IPR050090">
    <property type="entry name" value="Tyrosine_recombinase_XerCD"/>
</dbReference>
<evidence type="ECO:0000259" key="2">
    <source>
        <dbReference type="PROSITE" id="PS51898"/>
    </source>
</evidence>
<dbReference type="Pfam" id="PF00589">
    <property type="entry name" value="Phage_integrase"/>
    <property type="match status" value="1"/>
</dbReference>
<dbReference type="InterPro" id="IPR011010">
    <property type="entry name" value="DNA_brk_join_enz"/>
</dbReference>
<dbReference type="GO" id="GO:0015074">
    <property type="term" value="P:DNA integration"/>
    <property type="evidence" value="ECO:0007669"/>
    <property type="project" value="InterPro"/>
</dbReference>
<dbReference type="EMBL" id="JAPDPJ010000102">
    <property type="protein sequence ID" value="MCW3789365.1"/>
    <property type="molecule type" value="Genomic_DNA"/>
</dbReference>
<dbReference type="GO" id="GO:0003677">
    <property type="term" value="F:DNA binding"/>
    <property type="evidence" value="ECO:0007669"/>
    <property type="project" value="InterPro"/>
</dbReference>
<dbReference type="GO" id="GO:0006310">
    <property type="term" value="P:DNA recombination"/>
    <property type="evidence" value="ECO:0007669"/>
    <property type="project" value="UniProtKB-KW"/>
</dbReference>
<dbReference type="PANTHER" id="PTHR30349">
    <property type="entry name" value="PHAGE INTEGRASE-RELATED"/>
    <property type="match status" value="1"/>
</dbReference>
<organism evidence="3 4">
    <name type="scientific">Plebeiibacterium sediminum</name>
    <dbReference type="NCBI Taxonomy" id="2992112"/>
    <lineage>
        <taxon>Bacteria</taxon>
        <taxon>Pseudomonadati</taxon>
        <taxon>Bacteroidota</taxon>
        <taxon>Bacteroidia</taxon>
        <taxon>Marinilabiliales</taxon>
        <taxon>Marinilabiliaceae</taxon>
        <taxon>Plebeiibacterium</taxon>
    </lineage>
</organism>
<reference evidence="3" key="1">
    <citation type="submission" date="2022-10" db="EMBL/GenBank/DDBJ databases">
        <authorList>
            <person name="Yu W.X."/>
        </authorList>
    </citation>
    <scope>NUCLEOTIDE SEQUENCE</scope>
    <source>
        <strain evidence="3">AAT</strain>
    </source>
</reference>
<evidence type="ECO:0000256" key="1">
    <source>
        <dbReference type="ARBA" id="ARBA00023172"/>
    </source>
</evidence>
<evidence type="ECO:0000313" key="4">
    <source>
        <dbReference type="Proteomes" id="UP001209229"/>
    </source>
</evidence>
<dbReference type="InterPro" id="IPR013762">
    <property type="entry name" value="Integrase-like_cat_sf"/>
</dbReference>
<dbReference type="Proteomes" id="UP001209229">
    <property type="component" value="Unassembled WGS sequence"/>
</dbReference>
<dbReference type="SUPFAM" id="SSF56349">
    <property type="entry name" value="DNA breaking-rejoining enzymes"/>
    <property type="match status" value="1"/>
</dbReference>
<dbReference type="PANTHER" id="PTHR30349:SF64">
    <property type="entry name" value="PROPHAGE INTEGRASE INTD-RELATED"/>
    <property type="match status" value="1"/>
</dbReference>
<dbReference type="AlphaFoldDB" id="A0AAE3M9L8"/>
<keyword evidence="1" id="KW-0233">DNA recombination</keyword>
<dbReference type="Gene3D" id="1.10.443.10">
    <property type="entry name" value="Intergrase catalytic core"/>
    <property type="match status" value="1"/>
</dbReference>
<name>A0AAE3M9L8_9BACT</name>
<comment type="caution">
    <text evidence="3">The sequence shown here is derived from an EMBL/GenBank/DDBJ whole genome shotgun (WGS) entry which is preliminary data.</text>
</comment>
<gene>
    <name evidence="3" type="ORF">OM075_23080</name>
</gene>
<feature type="domain" description="Tyr recombinase" evidence="2">
    <location>
        <begin position="1"/>
        <end position="197"/>
    </location>
</feature>
<protein>
    <submittedName>
        <fullName evidence="3">Tyrosine-type recombinase/integrase</fullName>
    </submittedName>
</protein>
<sequence length="202" mass="23479">MKKALTKDELKRLYQYPTLEGTPEDRAKDYWFFSYLCNGINMNDMFKLKYKNIDFQNETITFIRTKTKKTNRQNLKPILAIITPQIKTIIKKWGNPHVNPNVYVFPILSDGLSPNDELKRINQGIKTTNKYMKRIGKELDFPLILTSYVARHTYSTILKNSGYAVSFISESLGHSSLKTTQNYLDSFDTESKKEAANKLLDF</sequence>